<evidence type="ECO:0000256" key="1">
    <source>
        <dbReference type="ARBA" id="ARBA00004567"/>
    </source>
</evidence>
<dbReference type="PANTHER" id="PTHR13257">
    <property type="entry name" value="NUCLEOPORIN NUP84-RELATED"/>
    <property type="match status" value="1"/>
</dbReference>
<evidence type="ECO:0000313" key="10">
    <source>
        <dbReference type="RefSeq" id="XP_011299578.1"/>
    </source>
</evidence>
<dbReference type="PANTHER" id="PTHR13257:SF0">
    <property type="entry name" value="NUCLEAR PORE COMPLEX PROTEIN NUP88"/>
    <property type="match status" value="1"/>
</dbReference>
<evidence type="ECO:0000313" key="9">
    <source>
        <dbReference type="Proteomes" id="UP000694866"/>
    </source>
</evidence>
<keyword evidence="7" id="KW-0539">Nucleus</keyword>
<dbReference type="RefSeq" id="XP_011299578.1">
    <property type="nucleotide sequence ID" value="XM_011301276.1"/>
</dbReference>
<dbReference type="KEGG" id="fas:105264421"/>
<keyword evidence="6" id="KW-0906">Nuclear pore complex</keyword>
<evidence type="ECO:0000256" key="3">
    <source>
        <dbReference type="ARBA" id="ARBA00022816"/>
    </source>
</evidence>
<keyword evidence="5" id="KW-0811">Translocation</keyword>
<evidence type="ECO:0000256" key="2">
    <source>
        <dbReference type="ARBA" id="ARBA00022448"/>
    </source>
</evidence>
<evidence type="ECO:0000256" key="7">
    <source>
        <dbReference type="ARBA" id="ARBA00023242"/>
    </source>
</evidence>
<dbReference type="OrthoDB" id="341482at2759"/>
<dbReference type="InterPro" id="IPR019321">
    <property type="entry name" value="Nucleoporin_Nup88"/>
</dbReference>
<comment type="subcellular location">
    <subcellularLocation>
        <location evidence="1">Nucleus</location>
        <location evidence="1">Nuclear pore complex</location>
    </subcellularLocation>
</comment>
<dbReference type="GO" id="GO:0000056">
    <property type="term" value="P:ribosomal small subunit export from nucleus"/>
    <property type="evidence" value="ECO:0007669"/>
    <property type="project" value="InterPro"/>
</dbReference>
<dbReference type="CTD" id="41562"/>
<dbReference type="GO" id="GO:0006406">
    <property type="term" value="P:mRNA export from nucleus"/>
    <property type="evidence" value="ECO:0007669"/>
    <property type="project" value="TreeGrafter"/>
</dbReference>
<accession>A0A9R1SYR6</accession>
<dbReference type="Pfam" id="PF10168">
    <property type="entry name" value="Nup88"/>
    <property type="match status" value="1"/>
</dbReference>
<evidence type="ECO:0000256" key="5">
    <source>
        <dbReference type="ARBA" id="ARBA00023010"/>
    </source>
</evidence>
<gene>
    <name evidence="10" type="primary">mbo</name>
</gene>
<sequence>MCSVTDPLRLNDNPLFKELKDGLPKSEKETMNILEIRDDILFVWNPDKCCVFTLNVAAQRGKTGEEIPFQTLKPTDPPIFEITNLVINETATQLVLWGNLGIVVVELPRRWGKDNAFQSGKKEISCVNHNLTGYSSQLASTEVRRVRWHPGSADDSHLLVLTSENTFQLYECKLSDTPKLIRNWKVGPTPAFSSTTIANVETLGETAVDFDFATPTIKCDTDYHSINDWSKVQWPILVLRGDGDILMVHDNILSGSLTKPDVVGALTIYPPAADNYGLDSCSIMCLQTTPPVVVIATATGKLYHALLMREPEREADEGKSWSQYGSTYSLHTPDDALFVFEEVEMELGLLFTDTDKKFRCPINLHRDKGSRLRYFCSHNAGIHMVTLPMITQLNDYVNANEENADLNLPSSLLPSSIQYLLCTRTKYSHNEEATPVLGFGLLHQPCSVLISLLYSGVVVDLSVVDLDYIPKIDSLEPSVSSSNKIAREPFDTYIRNLLKHDSASQPITKLGTVTKPSGKEYLELLYRAIHVFRTNHFVKHDKVHAEITRKVRTLNDLKNHQLNELDNLMKIRKDLQSKAEQLAERYEDIKDKQEELAKRAEELLRLVNHKELSSAERADATELKDLNQKVSKELAFRLEQLKKKVEQQKMHMEACKKEEKKNSYVLSARQEEAIKSNIAQMGKSIAHMIAQVKALEDELDI</sequence>
<feature type="coiled-coil region" evidence="8">
    <location>
        <begin position="558"/>
        <end position="610"/>
    </location>
</feature>
<keyword evidence="8" id="KW-0175">Coiled coil</keyword>
<evidence type="ECO:0000256" key="8">
    <source>
        <dbReference type="SAM" id="Coils"/>
    </source>
</evidence>
<dbReference type="GO" id="GO:0000055">
    <property type="term" value="P:ribosomal large subunit export from nucleus"/>
    <property type="evidence" value="ECO:0007669"/>
    <property type="project" value="InterPro"/>
</dbReference>
<dbReference type="GO" id="GO:0006606">
    <property type="term" value="P:protein import into nucleus"/>
    <property type="evidence" value="ECO:0007669"/>
    <property type="project" value="TreeGrafter"/>
</dbReference>
<reference evidence="10" key="1">
    <citation type="submission" date="2025-08" db="UniProtKB">
        <authorList>
            <consortium name="RefSeq"/>
        </authorList>
    </citation>
    <scope>IDENTIFICATION</scope>
</reference>
<keyword evidence="2" id="KW-0813">Transport</keyword>
<keyword evidence="4" id="KW-0653">Protein transport</keyword>
<dbReference type="GeneID" id="105264421"/>
<proteinExistence type="predicted"/>
<dbReference type="InterPro" id="IPR037700">
    <property type="entry name" value="NUP88/NUP82"/>
</dbReference>
<protein>
    <submittedName>
        <fullName evidence="10">Nuclear pore complex protein Nup88</fullName>
    </submittedName>
</protein>
<dbReference type="GO" id="GO:0017056">
    <property type="term" value="F:structural constituent of nuclear pore"/>
    <property type="evidence" value="ECO:0007669"/>
    <property type="project" value="InterPro"/>
</dbReference>
<keyword evidence="3" id="KW-0509">mRNA transport</keyword>
<organism evidence="9 10">
    <name type="scientific">Fopius arisanus</name>
    <dbReference type="NCBI Taxonomy" id="64838"/>
    <lineage>
        <taxon>Eukaryota</taxon>
        <taxon>Metazoa</taxon>
        <taxon>Ecdysozoa</taxon>
        <taxon>Arthropoda</taxon>
        <taxon>Hexapoda</taxon>
        <taxon>Insecta</taxon>
        <taxon>Pterygota</taxon>
        <taxon>Neoptera</taxon>
        <taxon>Endopterygota</taxon>
        <taxon>Hymenoptera</taxon>
        <taxon>Apocrita</taxon>
        <taxon>Ichneumonoidea</taxon>
        <taxon>Braconidae</taxon>
        <taxon>Opiinae</taxon>
        <taxon>Fopius</taxon>
    </lineage>
</organism>
<dbReference type="GO" id="GO:0005643">
    <property type="term" value="C:nuclear pore"/>
    <property type="evidence" value="ECO:0007669"/>
    <property type="project" value="UniProtKB-SubCell"/>
</dbReference>
<evidence type="ECO:0000256" key="4">
    <source>
        <dbReference type="ARBA" id="ARBA00022927"/>
    </source>
</evidence>
<evidence type="ECO:0000256" key="6">
    <source>
        <dbReference type="ARBA" id="ARBA00023132"/>
    </source>
</evidence>
<dbReference type="AlphaFoldDB" id="A0A9R1SYR6"/>
<dbReference type="Proteomes" id="UP000694866">
    <property type="component" value="Unplaced"/>
</dbReference>
<name>A0A9R1SYR6_9HYME</name>
<keyword evidence="9" id="KW-1185">Reference proteome</keyword>